<gene>
    <name evidence="2" type="ORF">EVAR_11992_1</name>
</gene>
<keyword evidence="3" id="KW-1185">Reference proteome</keyword>
<evidence type="ECO:0000313" key="3">
    <source>
        <dbReference type="Proteomes" id="UP000299102"/>
    </source>
</evidence>
<evidence type="ECO:0000313" key="2">
    <source>
        <dbReference type="EMBL" id="GBP21391.1"/>
    </source>
</evidence>
<reference evidence="2 3" key="1">
    <citation type="journal article" date="2019" name="Commun. Biol.">
        <title>The bagworm genome reveals a unique fibroin gene that provides high tensile strength.</title>
        <authorList>
            <person name="Kono N."/>
            <person name="Nakamura H."/>
            <person name="Ohtoshi R."/>
            <person name="Tomita M."/>
            <person name="Numata K."/>
            <person name="Arakawa K."/>
        </authorList>
    </citation>
    <scope>NUCLEOTIDE SEQUENCE [LARGE SCALE GENOMIC DNA]</scope>
</reference>
<evidence type="ECO:0000256" key="1">
    <source>
        <dbReference type="SAM" id="MobiDB-lite"/>
    </source>
</evidence>
<feature type="region of interest" description="Disordered" evidence="1">
    <location>
        <begin position="47"/>
        <end position="121"/>
    </location>
</feature>
<protein>
    <submittedName>
        <fullName evidence="2">Uncharacterized protein</fullName>
    </submittedName>
</protein>
<organism evidence="2 3">
    <name type="scientific">Eumeta variegata</name>
    <name type="common">Bagworm moth</name>
    <name type="synonym">Eumeta japonica</name>
    <dbReference type="NCBI Taxonomy" id="151549"/>
    <lineage>
        <taxon>Eukaryota</taxon>
        <taxon>Metazoa</taxon>
        <taxon>Ecdysozoa</taxon>
        <taxon>Arthropoda</taxon>
        <taxon>Hexapoda</taxon>
        <taxon>Insecta</taxon>
        <taxon>Pterygota</taxon>
        <taxon>Neoptera</taxon>
        <taxon>Endopterygota</taxon>
        <taxon>Lepidoptera</taxon>
        <taxon>Glossata</taxon>
        <taxon>Ditrysia</taxon>
        <taxon>Tineoidea</taxon>
        <taxon>Psychidae</taxon>
        <taxon>Oiketicinae</taxon>
        <taxon>Eumeta</taxon>
    </lineage>
</organism>
<comment type="caution">
    <text evidence="2">The sequence shown here is derived from an EMBL/GenBank/DDBJ whole genome shotgun (WGS) entry which is preliminary data.</text>
</comment>
<name>A0A4C1U4Z7_EUMVA</name>
<proteinExistence type="predicted"/>
<dbReference type="AlphaFoldDB" id="A0A4C1U4Z7"/>
<sequence>MLKKPTCRRKLIIVFRREVSVNSSRRALDDRGEFELGALRSELKFGSTRQREEGNTYKIKRGGGLRERAPARAPVGPRQRARADRQTFVTTSVRHKRAGYHPARRARRRTAHPHVPRPVTGSRARHFLCPA</sequence>
<dbReference type="EMBL" id="BGZK01000128">
    <property type="protein sequence ID" value="GBP21391.1"/>
    <property type="molecule type" value="Genomic_DNA"/>
</dbReference>
<accession>A0A4C1U4Z7</accession>
<feature type="compositionally biased region" description="Basic residues" evidence="1">
    <location>
        <begin position="93"/>
        <end position="115"/>
    </location>
</feature>
<dbReference type="Proteomes" id="UP000299102">
    <property type="component" value="Unassembled WGS sequence"/>
</dbReference>